<keyword evidence="2" id="KW-1185">Reference proteome</keyword>
<dbReference type="EMBL" id="OW152816">
    <property type="protein sequence ID" value="CAH2066464.1"/>
    <property type="molecule type" value="Genomic_DNA"/>
</dbReference>
<dbReference type="Proteomes" id="UP000837857">
    <property type="component" value="Chromosome 4"/>
</dbReference>
<feature type="non-terminal residue" evidence="1">
    <location>
        <position position="104"/>
    </location>
</feature>
<gene>
    <name evidence="1" type="ORF">IPOD504_LOCUS13441</name>
</gene>
<evidence type="ECO:0000313" key="2">
    <source>
        <dbReference type="Proteomes" id="UP000837857"/>
    </source>
</evidence>
<accession>A0ABN8ITS1</accession>
<reference evidence="1" key="1">
    <citation type="submission" date="2022-03" db="EMBL/GenBank/DDBJ databases">
        <authorList>
            <person name="Martin H S."/>
        </authorList>
    </citation>
    <scope>NUCLEOTIDE SEQUENCE</scope>
</reference>
<organism evidence="1 2">
    <name type="scientific">Iphiclides podalirius</name>
    <name type="common">scarce swallowtail</name>
    <dbReference type="NCBI Taxonomy" id="110791"/>
    <lineage>
        <taxon>Eukaryota</taxon>
        <taxon>Metazoa</taxon>
        <taxon>Ecdysozoa</taxon>
        <taxon>Arthropoda</taxon>
        <taxon>Hexapoda</taxon>
        <taxon>Insecta</taxon>
        <taxon>Pterygota</taxon>
        <taxon>Neoptera</taxon>
        <taxon>Endopterygota</taxon>
        <taxon>Lepidoptera</taxon>
        <taxon>Glossata</taxon>
        <taxon>Ditrysia</taxon>
        <taxon>Papilionoidea</taxon>
        <taxon>Papilionidae</taxon>
        <taxon>Papilioninae</taxon>
        <taxon>Iphiclides</taxon>
    </lineage>
</organism>
<proteinExistence type="predicted"/>
<sequence>MWRKARDINLARRRLRPGRAWPNPAVRRTIPIPGRWGNLGRPASNCQVQRGGSRVPLEIASCHLIREVARLGRACFRRTFPEFSSRRAAHFYRVLKAHVFVAPY</sequence>
<evidence type="ECO:0000313" key="1">
    <source>
        <dbReference type="EMBL" id="CAH2066464.1"/>
    </source>
</evidence>
<protein>
    <submittedName>
        <fullName evidence="1">Uncharacterized protein</fullName>
    </submittedName>
</protein>
<name>A0ABN8ITS1_9NEOP</name>